<keyword evidence="9 13" id="KW-1133">Transmembrane helix</keyword>
<evidence type="ECO:0000256" key="13">
    <source>
        <dbReference type="HAMAP-Rule" id="MF_00548"/>
    </source>
</evidence>
<feature type="transmembrane region" description="Helical" evidence="13">
    <location>
        <begin position="189"/>
        <end position="211"/>
    </location>
</feature>
<evidence type="ECO:0000256" key="2">
    <source>
        <dbReference type="ARBA" id="ARBA00009703"/>
    </source>
</evidence>
<comment type="similarity">
    <text evidence="2 13">Belongs to the ZIP transporter (TC 2.A.5) family. ZupT subfamily.</text>
</comment>
<keyword evidence="8 13" id="KW-0864">Zinc transport</keyword>
<dbReference type="InterPro" id="IPR023498">
    <property type="entry name" value="Zn_transptr_ZupT"/>
</dbReference>
<dbReference type="HAMAP" id="MF_00548">
    <property type="entry name" value="ZupT"/>
    <property type="match status" value="1"/>
</dbReference>
<keyword evidence="7 13" id="KW-0862">Zinc</keyword>
<evidence type="ECO:0000256" key="4">
    <source>
        <dbReference type="ARBA" id="ARBA00022475"/>
    </source>
</evidence>
<protein>
    <recommendedName>
        <fullName evidence="13">Zinc transporter ZupT</fullName>
    </recommendedName>
</protein>
<sequence>MSEFSSDLFGPALLLTLLAGLSTGIGSALAFLVPHTNKRFLTFALGFSAGIMLYVSFVEIMPEAKESIIHTLPEHHAAWIITVAFFLGIGLIWLIDQLVPDVENPHEMSLIGEIEGGVPEEHRLYRMGLFTAFAIAIHNFPEGMAVFFSALSDQSLGIVIASTIALHNIPEGMAVAAPIYFATKSKKKAFSLSFLSGLAEPAGAVIGYLLLKPFLTPLLFSGILAGVAGIMVYISLDELLPTAEEYGEHHLAISGLIIGMGVMAVSLLMLS</sequence>
<feature type="transmembrane region" description="Helical" evidence="13">
    <location>
        <begin position="77"/>
        <end position="95"/>
    </location>
</feature>
<keyword evidence="12 13" id="KW-0472">Membrane</keyword>
<evidence type="ECO:0000256" key="5">
    <source>
        <dbReference type="ARBA" id="ARBA00022692"/>
    </source>
</evidence>
<accession>A0A831SUM3</accession>
<evidence type="ECO:0000256" key="7">
    <source>
        <dbReference type="ARBA" id="ARBA00022833"/>
    </source>
</evidence>
<evidence type="ECO:0000256" key="6">
    <source>
        <dbReference type="ARBA" id="ARBA00022723"/>
    </source>
</evidence>
<dbReference type="Proteomes" id="UP000886335">
    <property type="component" value="Unassembled WGS sequence"/>
</dbReference>
<feature type="binding site" description="M1 metal binding site" evidence="13">
    <location>
        <position position="167"/>
    </location>
    <ligand>
        <name>Zn(2+)</name>
        <dbReference type="ChEBI" id="CHEBI:29105"/>
    </ligand>
</feature>
<evidence type="ECO:0000256" key="10">
    <source>
        <dbReference type="ARBA" id="ARBA00023004"/>
    </source>
</evidence>
<evidence type="ECO:0000256" key="12">
    <source>
        <dbReference type="ARBA" id="ARBA00023136"/>
    </source>
</evidence>
<feature type="transmembrane region" description="Helical" evidence="13">
    <location>
        <begin position="251"/>
        <end position="270"/>
    </location>
</feature>
<evidence type="ECO:0000313" key="14">
    <source>
        <dbReference type="EMBL" id="HED31937.1"/>
    </source>
</evidence>
<feature type="binding site" description="M2 metal binding site" evidence="13">
    <location>
        <position position="142"/>
    </location>
    <ligand>
        <name>Fe(2+)</name>
        <dbReference type="ChEBI" id="CHEBI:29033"/>
    </ligand>
</feature>
<feature type="binding site" description="M2 metal binding site" evidence="13">
    <location>
        <position position="168"/>
    </location>
    <ligand>
        <name>Fe(2+)</name>
        <dbReference type="ChEBI" id="CHEBI:29033"/>
    </ligand>
</feature>
<evidence type="ECO:0000256" key="1">
    <source>
        <dbReference type="ARBA" id="ARBA00004651"/>
    </source>
</evidence>
<dbReference type="PANTHER" id="PTHR11040:SF205">
    <property type="entry name" value="ZINC TRANSPORTER ZUPT"/>
    <property type="match status" value="1"/>
</dbReference>
<comment type="function">
    <text evidence="13">Mediates zinc uptake. May also transport other divalent cations.</text>
</comment>
<feature type="binding site" description="M2 metal binding site" evidence="13">
    <location>
        <position position="139"/>
    </location>
    <ligand>
        <name>Fe(2+)</name>
        <dbReference type="ChEBI" id="CHEBI:29033"/>
    </ligand>
</feature>
<dbReference type="GO" id="GO:0005385">
    <property type="term" value="F:zinc ion transmembrane transporter activity"/>
    <property type="evidence" value="ECO:0007669"/>
    <property type="project" value="UniProtKB-UniRule"/>
</dbReference>
<dbReference type="GO" id="GO:0046872">
    <property type="term" value="F:metal ion binding"/>
    <property type="evidence" value="ECO:0007669"/>
    <property type="project" value="UniProtKB-KW"/>
</dbReference>
<comment type="catalytic activity">
    <reaction evidence="13">
        <text>Zn(2+)(in) = Zn(2+)(out)</text>
        <dbReference type="Rhea" id="RHEA:29351"/>
        <dbReference type="ChEBI" id="CHEBI:29105"/>
    </reaction>
</comment>
<keyword evidence="3 13" id="KW-0813">Transport</keyword>
<comment type="caution">
    <text evidence="14">The sequence shown here is derived from an EMBL/GenBank/DDBJ whole genome shotgun (WGS) entry which is preliminary data.</text>
</comment>
<feature type="transmembrane region" description="Helical" evidence="13">
    <location>
        <begin position="129"/>
        <end position="151"/>
    </location>
</feature>
<proteinExistence type="inferred from homology"/>
<dbReference type="NCBIfam" id="NF003243">
    <property type="entry name" value="PRK04201.1"/>
    <property type="match status" value="1"/>
</dbReference>
<dbReference type="AlphaFoldDB" id="A0A831SUM3"/>
<reference evidence="14" key="1">
    <citation type="journal article" date="2020" name="mSystems">
        <title>Genome- and Community-Level Interaction Insights into Carbon Utilization and Element Cycling Functions of Hydrothermarchaeota in Hydrothermal Sediment.</title>
        <authorList>
            <person name="Zhou Z."/>
            <person name="Liu Y."/>
            <person name="Xu W."/>
            <person name="Pan J."/>
            <person name="Luo Z.H."/>
            <person name="Li M."/>
        </authorList>
    </citation>
    <scope>NUCLEOTIDE SEQUENCE [LARGE SCALE GENOMIC DNA]</scope>
    <source>
        <strain evidence="14">SpSt-1181</strain>
    </source>
</reference>
<feature type="binding site" description="M2 metal binding site" evidence="13">
    <location>
        <position position="171"/>
    </location>
    <ligand>
        <name>Fe(2+)</name>
        <dbReference type="ChEBI" id="CHEBI:29033"/>
    </ligand>
</feature>
<dbReference type="EMBL" id="DSBW01000221">
    <property type="protein sequence ID" value="HED31937.1"/>
    <property type="molecule type" value="Genomic_DNA"/>
</dbReference>
<keyword evidence="5 13" id="KW-0812">Transmembrane</keyword>
<gene>
    <name evidence="13 14" type="primary">zupT</name>
    <name evidence="14" type="ORF">ENN50_09755</name>
</gene>
<keyword evidence="4 13" id="KW-1003">Cell membrane</keyword>
<evidence type="ECO:0000256" key="9">
    <source>
        <dbReference type="ARBA" id="ARBA00022989"/>
    </source>
</evidence>
<evidence type="ECO:0000256" key="11">
    <source>
        <dbReference type="ARBA" id="ARBA00023065"/>
    </source>
</evidence>
<dbReference type="PANTHER" id="PTHR11040">
    <property type="entry name" value="ZINC/IRON TRANSPORTER"/>
    <property type="match status" value="1"/>
</dbReference>
<keyword evidence="11 13" id="KW-0406">Ion transport</keyword>
<feature type="transmembrane region" description="Helical" evidence="13">
    <location>
        <begin position="40"/>
        <end position="57"/>
    </location>
</feature>
<dbReference type="InterPro" id="IPR003689">
    <property type="entry name" value="ZIP"/>
</dbReference>
<feature type="binding site" description="M1 metal binding site" evidence="13">
    <location>
        <position position="171"/>
    </location>
    <ligand>
        <name>Zn(2+)</name>
        <dbReference type="ChEBI" id="CHEBI:29105"/>
    </ligand>
</feature>
<dbReference type="GO" id="GO:0005886">
    <property type="term" value="C:plasma membrane"/>
    <property type="evidence" value="ECO:0007669"/>
    <property type="project" value="UniProtKB-SubCell"/>
</dbReference>
<evidence type="ECO:0000256" key="8">
    <source>
        <dbReference type="ARBA" id="ARBA00022906"/>
    </source>
</evidence>
<comment type="subcellular location">
    <subcellularLocation>
        <location evidence="1 13">Cell membrane</location>
        <topology evidence="1 13">Multi-pass membrane protein</topology>
    </subcellularLocation>
</comment>
<organism evidence="14">
    <name type="scientific">Prosthecochloris aestuarii</name>
    <dbReference type="NCBI Taxonomy" id="1102"/>
    <lineage>
        <taxon>Bacteria</taxon>
        <taxon>Pseudomonadati</taxon>
        <taxon>Chlorobiota</taxon>
        <taxon>Chlorobiia</taxon>
        <taxon>Chlorobiales</taxon>
        <taxon>Chlorobiaceae</taxon>
        <taxon>Prosthecochloris</taxon>
    </lineage>
</organism>
<keyword evidence="10" id="KW-0408">Iron</keyword>
<comment type="caution">
    <text evidence="13">Lacks conserved residue(s) required for the propagation of feature annotation.</text>
</comment>
<evidence type="ECO:0000256" key="3">
    <source>
        <dbReference type="ARBA" id="ARBA00022448"/>
    </source>
</evidence>
<keyword evidence="6" id="KW-0479">Metal-binding</keyword>
<feature type="binding site" description="M1 metal binding site" evidence="13">
    <location>
        <position position="142"/>
    </location>
    <ligand>
        <name>Zn(2+)</name>
        <dbReference type="ChEBI" id="CHEBI:29105"/>
    </ligand>
</feature>
<dbReference type="Pfam" id="PF02535">
    <property type="entry name" value="Zip"/>
    <property type="match status" value="2"/>
</dbReference>
<feature type="transmembrane region" description="Helical" evidence="13">
    <location>
        <begin position="218"/>
        <end position="236"/>
    </location>
</feature>
<feature type="binding site" description="M2 metal binding site" evidence="13">
    <location>
        <position position="200"/>
    </location>
    <ligand>
        <name>Fe(2+)</name>
        <dbReference type="ChEBI" id="CHEBI:29033"/>
    </ligand>
</feature>
<name>A0A831SUM3_PROAE</name>